<keyword evidence="11" id="KW-1185">Reference proteome</keyword>
<dbReference type="GO" id="GO:0003968">
    <property type="term" value="F:RNA-directed RNA polymerase activity"/>
    <property type="evidence" value="ECO:0007669"/>
    <property type="project" value="UniProtKB-KW"/>
</dbReference>
<feature type="transmembrane region" description="Helical" evidence="7">
    <location>
        <begin position="249"/>
        <end position="271"/>
    </location>
</feature>
<evidence type="ECO:0000259" key="9">
    <source>
        <dbReference type="Pfam" id="PF05183"/>
    </source>
</evidence>
<evidence type="ECO:0000256" key="2">
    <source>
        <dbReference type="ARBA" id="ARBA00008170"/>
    </source>
</evidence>
<dbReference type="Gene3D" id="1.20.1420.30">
    <property type="entry name" value="NCX, central ion-binding region"/>
    <property type="match status" value="1"/>
</dbReference>
<dbReference type="InterPro" id="IPR044880">
    <property type="entry name" value="NCX_ion-bd_dom_sf"/>
</dbReference>
<dbReference type="HOGENOM" id="CLU_001366_2_1_1"/>
<accession>D6RKM0</accession>
<dbReference type="InParanoid" id="D6RKM0"/>
<proteinExistence type="inferred from homology"/>
<evidence type="ECO:0000256" key="4">
    <source>
        <dbReference type="ARBA" id="ARBA00022989"/>
    </source>
</evidence>
<dbReference type="Pfam" id="PF05183">
    <property type="entry name" value="RdRP"/>
    <property type="match status" value="1"/>
</dbReference>
<dbReference type="EMBL" id="AACS02000002">
    <property type="protein sequence ID" value="EFI28352.1"/>
    <property type="molecule type" value="Genomic_DNA"/>
</dbReference>
<comment type="subcellular location">
    <subcellularLocation>
        <location evidence="1">Membrane</location>
        <topology evidence="1">Multi-pass membrane protein</topology>
    </subcellularLocation>
</comment>
<dbReference type="PANTHER" id="PTHR23079:SF55">
    <property type="entry name" value="RNA-DIRECTED RNA POLYMERASE"/>
    <property type="match status" value="1"/>
</dbReference>
<evidence type="ECO:0000256" key="1">
    <source>
        <dbReference type="ARBA" id="ARBA00004141"/>
    </source>
</evidence>
<feature type="transmembrane region" description="Helical" evidence="7">
    <location>
        <begin position="142"/>
        <end position="162"/>
    </location>
</feature>
<feature type="transmembrane region" description="Helical" evidence="7">
    <location>
        <begin position="174"/>
        <end position="194"/>
    </location>
</feature>
<dbReference type="PANTHER" id="PTHR23079">
    <property type="entry name" value="RNA-DEPENDENT RNA POLYMERASE"/>
    <property type="match status" value="1"/>
</dbReference>
<feature type="transmembrane region" description="Helical" evidence="7">
    <location>
        <begin position="48"/>
        <end position="68"/>
    </location>
</feature>
<feature type="transmembrane region" description="Helical" evidence="7">
    <location>
        <begin position="106"/>
        <end position="130"/>
    </location>
</feature>
<feature type="transmembrane region" description="Helical" evidence="7">
    <location>
        <begin position="381"/>
        <end position="399"/>
    </location>
</feature>
<dbReference type="InterPro" id="IPR057596">
    <property type="entry name" value="RDRP_core"/>
</dbReference>
<feature type="region of interest" description="Disordered" evidence="6">
    <location>
        <begin position="1"/>
        <end position="20"/>
    </location>
</feature>
<evidence type="ECO:0000313" key="11">
    <source>
        <dbReference type="Proteomes" id="UP000001861"/>
    </source>
</evidence>
<dbReference type="GO" id="GO:0030422">
    <property type="term" value="P:siRNA processing"/>
    <property type="evidence" value="ECO:0007669"/>
    <property type="project" value="TreeGrafter"/>
</dbReference>
<dbReference type="GO" id="GO:0003723">
    <property type="term" value="F:RNA binding"/>
    <property type="evidence" value="ECO:0007669"/>
    <property type="project" value="UniProtKB-KW"/>
</dbReference>
<dbReference type="OrthoDB" id="6513042at2759"/>
<dbReference type="InterPro" id="IPR004798">
    <property type="entry name" value="CAX-like"/>
</dbReference>
<name>D6RKM0_COPC7</name>
<dbReference type="FunCoup" id="D6RKM0">
    <property type="interactions" value="4"/>
</dbReference>
<feature type="domain" description="Sodium/calcium exchanger membrane region" evidence="8">
    <location>
        <begin position="77"/>
        <end position="231"/>
    </location>
</feature>
<dbReference type="RefSeq" id="XP_002911846.1">
    <property type="nucleotide sequence ID" value="XM_002911800.1"/>
</dbReference>
<keyword evidence="5 7" id="KW-0472">Membrane</keyword>
<reference evidence="10 11" key="1">
    <citation type="journal article" date="2010" name="Proc. Natl. Acad. Sci. U.S.A.">
        <title>Insights into evolution of multicellular fungi from the assembled chromosomes of the mushroom Coprinopsis cinerea (Coprinus cinereus).</title>
        <authorList>
            <person name="Stajich J.E."/>
            <person name="Wilke S.K."/>
            <person name="Ahren D."/>
            <person name="Au C.H."/>
            <person name="Birren B.W."/>
            <person name="Borodovsky M."/>
            <person name="Burns C."/>
            <person name="Canback B."/>
            <person name="Casselton L.A."/>
            <person name="Cheng C.K."/>
            <person name="Deng J."/>
            <person name="Dietrich F.S."/>
            <person name="Fargo D.C."/>
            <person name="Farman M.L."/>
            <person name="Gathman A.C."/>
            <person name="Goldberg J."/>
            <person name="Guigo R."/>
            <person name="Hoegger P.J."/>
            <person name="Hooker J.B."/>
            <person name="Huggins A."/>
            <person name="James T.Y."/>
            <person name="Kamada T."/>
            <person name="Kilaru S."/>
            <person name="Kodira C."/>
            <person name="Kues U."/>
            <person name="Kupfer D."/>
            <person name="Kwan H.S."/>
            <person name="Lomsadze A."/>
            <person name="Li W."/>
            <person name="Lilly W.W."/>
            <person name="Ma L.J."/>
            <person name="Mackey A.J."/>
            <person name="Manning G."/>
            <person name="Martin F."/>
            <person name="Muraguchi H."/>
            <person name="Natvig D.O."/>
            <person name="Palmerini H."/>
            <person name="Ramesh M.A."/>
            <person name="Rehmeyer C.J."/>
            <person name="Roe B.A."/>
            <person name="Shenoy N."/>
            <person name="Stanke M."/>
            <person name="Ter-Hovhannisyan V."/>
            <person name="Tunlid A."/>
            <person name="Velagapudi R."/>
            <person name="Vision T.J."/>
            <person name="Zeng Q."/>
            <person name="Zolan M.E."/>
            <person name="Pukkila P.J."/>
        </authorList>
    </citation>
    <scope>NUCLEOTIDE SEQUENCE [LARGE SCALE GENOMIC DNA]</scope>
    <source>
        <strain evidence="11">Okayama-7 / 130 / ATCC MYA-4618 / FGSC 9003</strain>
    </source>
</reference>
<feature type="domain" description="RDRP core" evidence="9">
    <location>
        <begin position="893"/>
        <end position="1497"/>
    </location>
</feature>
<dbReference type="OMA" id="WFEYDHK"/>
<dbReference type="KEGG" id="cci:CC1G_13882"/>
<dbReference type="VEuPathDB" id="FungiDB:CC1G_13882"/>
<comment type="similarity">
    <text evidence="2">Belongs to the Ca(2+):cation antiporter (CaCA) (TC 2.A.19) family.</text>
</comment>
<dbReference type="GeneID" id="9379758"/>
<evidence type="ECO:0000256" key="7">
    <source>
        <dbReference type="SAM" id="Phobius"/>
    </source>
</evidence>
<feature type="domain" description="Sodium/calcium exchanger membrane region" evidence="8">
    <location>
        <begin position="257"/>
        <end position="396"/>
    </location>
</feature>
<dbReference type="NCBIfam" id="TIGR00378">
    <property type="entry name" value="cax"/>
    <property type="match status" value="1"/>
</dbReference>
<dbReference type="GO" id="GO:0016020">
    <property type="term" value="C:membrane"/>
    <property type="evidence" value="ECO:0007669"/>
    <property type="project" value="UniProtKB-SubCell"/>
</dbReference>
<keyword evidence="4 7" id="KW-1133">Transmembrane helix</keyword>
<protein>
    <submittedName>
        <fullName evidence="10">Calcium:hydrogen antiporter</fullName>
    </submittedName>
</protein>
<evidence type="ECO:0000256" key="3">
    <source>
        <dbReference type="ARBA" id="ARBA00022692"/>
    </source>
</evidence>
<comment type="caution">
    <text evidence="10">The sequence shown here is derived from an EMBL/GenBank/DDBJ whole genome shotgun (WGS) entry which is preliminary data.</text>
</comment>
<evidence type="ECO:0000256" key="6">
    <source>
        <dbReference type="SAM" id="MobiDB-lite"/>
    </source>
</evidence>
<gene>
    <name evidence="10" type="ORF">CC1G_13882</name>
</gene>
<dbReference type="GO" id="GO:0015369">
    <property type="term" value="F:calcium:proton antiporter activity"/>
    <property type="evidence" value="ECO:0007669"/>
    <property type="project" value="InterPro"/>
</dbReference>
<organism evidence="10 11">
    <name type="scientific">Coprinopsis cinerea (strain Okayama-7 / 130 / ATCC MYA-4618 / FGSC 9003)</name>
    <name type="common">Inky cap fungus</name>
    <name type="synonym">Hormographiella aspergillata</name>
    <dbReference type="NCBI Taxonomy" id="240176"/>
    <lineage>
        <taxon>Eukaryota</taxon>
        <taxon>Fungi</taxon>
        <taxon>Dikarya</taxon>
        <taxon>Basidiomycota</taxon>
        <taxon>Agaricomycotina</taxon>
        <taxon>Agaricomycetes</taxon>
        <taxon>Agaricomycetidae</taxon>
        <taxon>Agaricales</taxon>
        <taxon>Agaricineae</taxon>
        <taxon>Psathyrellaceae</taxon>
        <taxon>Coprinopsis</taxon>
    </lineage>
</organism>
<evidence type="ECO:0000259" key="8">
    <source>
        <dbReference type="Pfam" id="PF01699"/>
    </source>
</evidence>
<sequence length="1681" mass="188356">MPSTPHESSPLLPSHANGNGEPHLPLAQRLVKLLKAEGEPSWLQSYNWFIFGSYANILLLFVPLSAVAHYQDWDAALRFVFSFLAIIPLAKLLGDATENLSGRLGEILAGLLNASFGNAVEIIVGIAALLRDEIRIVQTSMIGSILSNILLVLGCSFVAAGWERAESSFQVTAAQASSSLMTLACITLVIPAAYHMTMPETASSEHGLVVISRGTAIVLLLVYGAYLLFQLKSHHFLFQSESEEGDEPPTMNVAAAAFALLGVTVVTSFCADYLVASIEETAERYHISKTFIGLILLPIVANAAEHVTSIWMAMKNKMELAITICVGSSIQIASFVVPLMVIIGWCTNHELTLYFEDFETIILFVSVLLVNTLIQDGKSNYMEGLLLLALYFVIALAYCSQNDRGQWDTLTYNYLPVFWVLNIHRRWLPQTPSRVVAPFEIGQQSLLGAAPRGDNSFKSNSTSIAFISLSSVMDIEIRYVHSDENEWSVTRAIAEILHAGESEESRKVNFQVKLDANPAGVGHKGTGRLTVPTSAIGRKFLDDVKETPIKLSKQKLKFRKCSQPPKKYIVETLAKTPFVSPDIEEKHAKTLEALEEKLRIDTLQFGVYYRPSYPGGRAFSVEWEKNYTVESAAWLHFEYDHKLIRLKLGDELREKIGHNVNISFASIRKIGVGYDWNPYICFDTLTPPTIEEVELHRTLTGDHRVDNEKYKHRVGHLDERHRAVAPYATQVRVVLYNDTRYDMIKKFIGLCKVAGIGNDGLIAHFAANKGIEAVKQGFFEPKRMYTLHKRLAALPWHVAFQMEALLLNGLLHTKLIQDLLDQVEALAAKHMKNNNAHYVGEVLRKFNEVLQSRLNIPEVQEHPLTIFENVLSKFEYAKPSLDRGTFPCCHVTFTPTRVLLEGPCPTQSNRIIRKYAGFEDKFLRVDFRDEDRLQYRWDREVDGSVFVRDRVGTVLKLGFELAGRTFEFLAYSSSALREHAVWFMSPFKKDGVIVDAESIRNSVGDFKGTELLKRPSMYAARLAQAFTATDPSVKIRRGEWEDVDDLGEKPYLFTDGVGTISSALADRIWAAVGRKNQRRPDAFQIRFLGYKGMVSVDKELDNHPHGIQMRLRPSMRKFENKGEEEDAEIEIAQSFSSPNAAYLNRPLVMLLEDLGARKEDFLRLQNLEIADACTIDESLEQFQKFMSGHGLGRPFGFQYLLRKLWNLGLDLSSNKKGSSIDTPFLHLLRSVAINDVLRDIKHSARIKIPDSYLLVGIADEGPAYEKRGYKNVYSLREGNIYACIQRHEDDEPTYIQGTVSISRSPVAHRGDVQRVYAIGEPPAGMFCAFRGLRNVVVLPSVGDRSLASCLGGGDVDGDMFSVITCDALLPSETFEPSAYESAGTKTLDRDSTVEDICDFVVEYINSDVLGLLSDRLLIIADQSKDGFSDEACLALAELCSQAVDYPKQGIPVDLDSNDLPRTLIRCKPDWHAAEVVSPRETDYYRSTRALGFLYRAVELKPITEEEKKLAPNKFPPLTDAISRALIPYVKTYLGAAVNPNGQFAEIDKIFQRYVNELNYICITHTLSNTPGVKLLEAEVVAGTILAKCAQKRMRSDRIYRMRLHSETLVKDVQKDFKGRTNSPDSLDGFITGLGRAWRAWEYSQKYNDQFGANSFGIIALSVTLDSLEGLGTVLPTREKEY</sequence>
<dbReference type="GO" id="GO:0031380">
    <property type="term" value="C:nuclear RNA-directed RNA polymerase complex"/>
    <property type="evidence" value="ECO:0007669"/>
    <property type="project" value="TreeGrafter"/>
</dbReference>
<evidence type="ECO:0000313" key="10">
    <source>
        <dbReference type="EMBL" id="EFI28352.1"/>
    </source>
</evidence>
<dbReference type="NCBIfam" id="TIGR00846">
    <property type="entry name" value="caca2"/>
    <property type="match status" value="1"/>
</dbReference>
<evidence type="ECO:0000256" key="5">
    <source>
        <dbReference type="ARBA" id="ARBA00023136"/>
    </source>
</evidence>
<dbReference type="InterPro" id="IPR007855">
    <property type="entry name" value="RDRP"/>
</dbReference>
<feature type="transmembrane region" description="Helical" evidence="7">
    <location>
        <begin position="206"/>
        <end position="229"/>
    </location>
</feature>
<keyword evidence="3 7" id="KW-0812">Transmembrane</keyword>
<feature type="transmembrane region" description="Helical" evidence="7">
    <location>
        <begin position="320"/>
        <end position="346"/>
    </location>
</feature>
<dbReference type="InterPro" id="IPR004837">
    <property type="entry name" value="NaCa_Exmemb"/>
</dbReference>
<dbReference type="eggNOG" id="KOG1397">
    <property type="taxonomic scope" value="Eukaryota"/>
</dbReference>
<dbReference type="eggNOG" id="KOG0988">
    <property type="taxonomic scope" value="Eukaryota"/>
</dbReference>
<feature type="transmembrane region" description="Helical" evidence="7">
    <location>
        <begin position="358"/>
        <end position="375"/>
    </location>
</feature>
<dbReference type="Pfam" id="PF01699">
    <property type="entry name" value="Na_Ca_ex"/>
    <property type="match status" value="2"/>
</dbReference>
<dbReference type="Proteomes" id="UP000001861">
    <property type="component" value="Unassembled WGS sequence"/>
</dbReference>
<feature type="transmembrane region" description="Helical" evidence="7">
    <location>
        <begin position="75"/>
        <end position="94"/>
    </location>
</feature>